<dbReference type="EMBL" id="ODYU01001706">
    <property type="protein sequence ID" value="SOQ38284.1"/>
    <property type="molecule type" value="Genomic_DNA"/>
</dbReference>
<reference evidence="1" key="1">
    <citation type="submission" date="2016-07" db="EMBL/GenBank/DDBJ databases">
        <authorList>
            <person name="Bretaudeau A."/>
        </authorList>
    </citation>
    <scope>NUCLEOTIDE SEQUENCE</scope>
    <source>
        <strain evidence="1">Rice</strain>
        <tissue evidence="1">Whole body</tissue>
    </source>
</reference>
<dbReference type="AlphaFoldDB" id="A0A2H1VDF7"/>
<gene>
    <name evidence="1" type="ORF">SFRICE_026045</name>
</gene>
<evidence type="ECO:0000313" key="1">
    <source>
        <dbReference type="EMBL" id="SOQ38284.1"/>
    </source>
</evidence>
<protein>
    <submittedName>
        <fullName evidence="1">SFRICE_026045</fullName>
    </submittedName>
</protein>
<name>A0A2H1VDF7_SPOFR</name>
<proteinExistence type="predicted"/>
<sequence>MEYKALEDHLKQSPPPMDIRNTTGVKSALPGHEVIAKIGKGEHDKERTIFTNTSRNLYGAVYKVSSTVKSCVFIHISHVHSFVFYSLKQAACGDVVERATENKGRAQWPTFNYDKLANQEGLFSSSAAKVKVNLQRAHT</sequence>
<accession>A0A2H1VDF7</accession>
<organism evidence="1">
    <name type="scientific">Spodoptera frugiperda</name>
    <name type="common">Fall armyworm</name>
    <dbReference type="NCBI Taxonomy" id="7108"/>
    <lineage>
        <taxon>Eukaryota</taxon>
        <taxon>Metazoa</taxon>
        <taxon>Ecdysozoa</taxon>
        <taxon>Arthropoda</taxon>
        <taxon>Hexapoda</taxon>
        <taxon>Insecta</taxon>
        <taxon>Pterygota</taxon>
        <taxon>Neoptera</taxon>
        <taxon>Endopterygota</taxon>
        <taxon>Lepidoptera</taxon>
        <taxon>Glossata</taxon>
        <taxon>Ditrysia</taxon>
        <taxon>Noctuoidea</taxon>
        <taxon>Noctuidae</taxon>
        <taxon>Amphipyrinae</taxon>
        <taxon>Spodoptera</taxon>
    </lineage>
</organism>